<dbReference type="GO" id="GO:0003682">
    <property type="term" value="F:chromatin binding"/>
    <property type="evidence" value="ECO:0007669"/>
    <property type="project" value="EnsemblFungi"/>
</dbReference>
<comment type="subcellular location">
    <subcellularLocation>
        <location evidence="1">Nucleus</location>
    </subcellularLocation>
</comment>
<protein>
    <recommendedName>
        <fullName evidence="4">Rad21/Rec8-like protein N-terminal domain-containing protein</fullName>
    </recommendedName>
</protein>
<reference evidence="5 6" key="1">
    <citation type="journal article" date="2011" name="Proc. Natl. Acad. Sci. U.S.A.">
        <title>Evolutionary erosion of yeast sex chromosomes by mating-type switching accidents.</title>
        <authorList>
            <person name="Gordon J.L."/>
            <person name="Armisen D."/>
            <person name="Proux-Wera E."/>
            <person name="Oheigeartaigh S.S."/>
            <person name="Byrne K.P."/>
            <person name="Wolfe K.H."/>
        </authorList>
    </citation>
    <scope>NUCLEOTIDE SEQUENCE [LARGE SCALE GENOMIC DNA]</scope>
    <source>
        <strain evidence="6">ATCC 10662 / CBS 1146 / NBRC 0425 / NCYC 2629 / NRRL Y-866</strain>
    </source>
</reference>
<dbReference type="GO" id="GO:0007130">
    <property type="term" value="P:synaptonemal complex assembly"/>
    <property type="evidence" value="ECO:0007669"/>
    <property type="project" value="EnsemblFungi"/>
</dbReference>
<feature type="region of interest" description="Disordered" evidence="3">
    <location>
        <begin position="515"/>
        <end position="539"/>
    </location>
</feature>
<accession>G8ZR80</accession>
<dbReference type="GO" id="GO:0008278">
    <property type="term" value="C:cohesin complex"/>
    <property type="evidence" value="ECO:0007669"/>
    <property type="project" value="InterPro"/>
</dbReference>
<dbReference type="GeneID" id="11500357"/>
<name>G8ZR80_TORDE</name>
<organism evidence="5 6">
    <name type="scientific">Torulaspora delbrueckii</name>
    <name type="common">Yeast</name>
    <name type="synonym">Candida colliculosa</name>
    <dbReference type="NCBI Taxonomy" id="4950"/>
    <lineage>
        <taxon>Eukaryota</taxon>
        <taxon>Fungi</taxon>
        <taxon>Dikarya</taxon>
        <taxon>Ascomycota</taxon>
        <taxon>Saccharomycotina</taxon>
        <taxon>Saccharomycetes</taxon>
        <taxon>Saccharomycetales</taxon>
        <taxon>Saccharomycetaceae</taxon>
        <taxon>Torulaspora</taxon>
    </lineage>
</organism>
<keyword evidence="6" id="KW-1185">Reference proteome</keyword>
<evidence type="ECO:0000313" key="6">
    <source>
        <dbReference type="Proteomes" id="UP000005627"/>
    </source>
</evidence>
<dbReference type="GO" id="GO:0007131">
    <property type="term" value="P:reciprocal meiotic recombination"/>
    <property type="evidence" value="ECO:0007669"/>
    <property type="project" value="EnsemblFungi"/>
</dbReference>
<dbReference type="KEGG" id="tdl:TDEL_0C01330"/>
<dbReference type="PANTHER" id="PTHR12585:SF51">
    <property type="entry name" value="MEIOTIC RECOMBINATION PROTEIN REC8"/>
    <property type="match status" value="1"/>
</dbReference>
<evidence type="ECO:0000256" key="3">
    <source>
        <dbReference type="SAM" id="MobiDB-lite"/>
    </source>
</evidence>
<dbReference type="GO" id="GO:0042138">
    <property type="term" value="P:meiotic DNA double-strand break formation"/>
    <property type="evidence" value="ECO:0007669"/>
    <property type="project" value="EnsemblFungi"/>
</dbReference>
<sequence>MSNIVTLAHYSNNNEAATNPLYKGVTTVWLLSTLGSSRLGGNGSDSNSSFSSVLKKKDIVNVSIPKTCKVIQNNELELPLRYVSNLLYGVTVCYHRKAEYVLSDVTSLLTQLQKKFYVAPFQRKKNDKSHHVATIFDVNDASAANGLLNDDPLFDINQINNFANVFEPGKQQATTEALTIRRQDFMNELTNSNNFDDAKNLTNSSDRINRPLTLEDIPIDVDFNFDIDDVISQQGTSYHSKTSSQRGDNDFQIDYNKQEFNLNFEGNEDAQVPADETGIDLGIEDDDASLEDEEANTKEGMPPLKKLKVSGSSANSYQLIQIDERTGLSTDILRSNHDHYFEIMDSKRRKKRKNSTTINSSWQTIMRLDEEANFVQRCWNLAFANPGKSDLSFLTSKEPISDYRSIERGRKRARSLQSERSSSSISSEEQGRRAVLTRDGSLEPDNNLLLNLEQINEELDEDESTNRSDLLQINLDLPPSSFGRTDTRDNVTGSDSRGASFAQGLDVVDELRQVKSRRRKGGDTSTIVSDSSDSGSDHLSYQVERHSLGSMVLDSHTRKFYDYVKERSSYVGKTTRSNPPFQKKMLFEDVVPSSLSLSGTGTDSQNVSVTDKKIAASAFLSLLNLASKDLIDIKGYHDHEESDRGFKPFELMNGDDIVVYA</sequence>
<proteinExistence type="predicted"/>
<feature type="compositionally biased region" description="Low complexity" evidence="3">
    <location>
        <begin position="523"/>
        <end position="534"/>
    </location>
</feature>
<dbReference type="Pfam" id="PF04825">
    <property type="entry name" value="Rad21_Rec8_N"/>
    <property type="match status" value="1"/>
</dbReference>
<dbReference type="Proteomes" id="UP000005627">
    <property type="component" value="Chromosome 3"/>
</dbReference>
<evidence type="ECO:0000256" key="2">
    <source>
        <dbReference type="ARBA" id="ARBA00023242"/>
    </source>
</evidence>
<evidence type="ECO:0000313" key="5">
    <source>
        <dbReference type="EMBL" id="CCE91022.1"/>
    </source>
</evidence>
<gene>
    <name evidence="5" type="primary">TDEL0C01330</name>
    <name evidence="5" type="ORF">TDEL_0C01330</name>
</gene>
<dbReference type="STRING" id="1076872.G8ZR80"/>
<dbReference type="EMBL" id="HE616744">
    <property type="protein sequence ID" value="CCE91022.1"/>
    <property type="molecule type" value="Genomic_DNA"/>
</dbReference>
<dbReference type="CDD" id="cd21790">
    <property type="entry name" value="Rad21_Rec8_M_ScRec8p-like"/>
    <property type="match status" value="1"/>
</dbReference>
<dbReference type="OrthoDB" id="5427633at2759"/>
<dbReference type="GO" id="GO:0000779">
    <property type="term" value="C:condensed chromosome, centromeric region"/>
    <property type="evidence" value="ECO:0007669"/>
    <property type="project" value="EnsemblFungi"/>
</dbReference>
<dbReference type="RefSeq" id="XP_003680233.1">
    <property type="nucleotide sequence ID" value="XM_003680185.1"/>
</dbReference>
<dbReference type="PANTHER" id="PTHR12585">
    <property type="entry name" value="SCC1 / RAD21 FAMILY MEMBER"/>
    <property type="match status" value="1"/>
</dbReference>
<feature type="region of interest" description="Disordered" evidence="3">
    <location>
        <begin position="408"/>
        <end position="440"/>
    </location>
</feature>
<dbReference type="FunCoup" id="G8ZR80">
    <property type="interactions" value="166"/>
</dbReference>
<dbReference type="AlphaFoldDB" id="G8ZR80"/>
<feature type="region of interest" description="Disordered" evidence="3">
    <location>
        <begin position="472"/>
        <end position="499"/>
    </location>
</feature>
<dbReference type="eggNOG" id="ENOG502QWJ1">
    <property type="taxonomic scope" value="Eukaryota"/>
</dbReference>
<dbReference type="GO" id="GO:0071459">
    <property type="term" value="P:protein localization to chromosome, centromeric region"/>
    <property type="evidence" value="ECO:0007669"/>
    <property type="project" value="EnsemblFungi"/>
</dbReference>
<dbReference type="InterPro" id="IPR039781">
    <property type="entry name" value="Rad21/Rec8-like"/>
</dbReference>
<dbReference type="HOGENOM" id="CLU_399675_0_0_1"/>
<evidence type="ECO:0000256" key="1">
    <source>
        <dbReference type="ARBA" id="ARBA00004123"/>
    </source>
</evidence>
<dbReference type="InParanoid" id="G8ZR80"/>
<keyword evidence="2" id="KW-0539">Nucleus</keyword>
<evidence type="ECO:0000259" key="4">
    <source>
        <dbReference type="Pfam" id="PF04825"/>
    </source>
</evidence>
<dbReference type="GO" id="GO:0051177">
    <property type="term" value="P:meiotic sister chromatid cohesion"/>
    <property type="evidence" value="ECO:0007669"/>
    <property type="project" value="EnsemblFungi"/>
</dbReference>
<feature type="compositionally biased region" description="Low complexity" evidence="3">
    <location>
        <begin position="415"/>
        <end position="428"/>
    </location>
</feature>
<dbReference type="GO" id="GO:0000794">
    <property type="term" value="C:condensed nuclear chromosome"/>
    <property type="evidence" value="ECO:0007669"/>
    <property type="project" value="EnsemblFungi"/>
</dbReference>
<dbReference type="GO" id="GO:0006302">
    <property type="term" value="P:double-strand break repair"/>
    <property type="evidence" value="ECO:0007669"/>
    <property type="project" value="TreeGrafter"/>
</dbReference>
<dbReference type="InterPro" id="IPR006910">
    <property type="entry name" value="Rad21_Rec8_N"/>
</dbReference>
<feature type="domain" description="Rad21/Rec8-like protein N-terminal" evidence="4">
    <location>
        <begin position="23"/>
        <end position="127"/>
    </location>
</feature>